<gene>
    <name evidence="3" type="ORF">CEPIT_LOCUS40534</name>
</gene>
<keyword evidence="4" id="KW-1185">Reference proteome</keyword>
<dbReference type="Pfam" id="PF14144">
    <property type="entry name" value="DOG1"/>
    <property type="match status" value="1"/>
</dbReference>
<proteinExistence type="predicted"/>
<dbReference type="EMBL" id="CAMAPF010001049">
    <property type="protein sequence ID" value="CAH9143258.1"/>
    <property type="molecule type" value="Genomic_DNA"/>
</dbReference>
<evidence type="ECO:0000256" key="1">
    <source>
        <dbReference type="SAM" id="MobiDB-lite"/>
    </source>
</evidence>
<dbReference type="Proteomes" id="UP001152523">
    <property type="component" value="Unassembled WGS sequence"/>
</dbReference>
<dbReference type="PANTHER" id="PTHR46354">
    <property type="entry name" value="DOG1 DOMAIN-CONTAINING PROTEIN"/>
    <property type="match status" value="1"/>
</dbReference>
<dbReference type="GO" id="GO:0043565">
    <property type="term" value="F:sequence-specific DNA binding"/>
    <property type="evidence" value="ECO:0007669"/>
    <property type="project" value="InterPro"/>
</dbReference>
<dbReference type="GO" id="GO:0006351">
    <property type="term" value="P:DNA-templated transcription"/>
    <property type="evidence" value="ECO:0007669"/>
    <property type="project" value="InterPro"/>
</dbReference>
<feature type="compositionally biased region" description="Polar residues" evidence="1">
    <location>
        <begin position="141"/>
        <end position="153"/>
    </location>
</feature>
<dbReference type="PANTHER" id="PTHR46354:SF12">
    <property type="entry name" value="DNA-BINDING PROTEIN-LIKE PROTEIN"/>
    <property type="match status" value="1"/>
</dbReference>
<dbReference type="InterPro" id="IPR051886">
    <property type="entry name" value="Seed_Dev/Stress_Resp_Reg"/>
</dbReference>
<evidence type="ECO:0000259" key="2">
    <source>
        <dbReference type="PROSITE" id="PS51806"/>
    </source>
</evidence>
<evidence type="ECO:0000313" key="3">
    <source>
        <dbReference type="EMBL" id="CAH9143258.1"/>
    </source>
</evidence>
<accession>A0AAV0G6Q6</accession>
<feature type="domain" description="DOG1" evidence="2">
    <location>
        <begin position="1"/>
        <end position="160"/>
    </location>
</feature>
<organism evidence="3 4">
    <name type="scientific">Cuscuta epithymum</name>
    <dbReference type="NCBI Taxonomy" id="186058"/>
    <lineage>
        <taxon>Eukaryota</taxon>
        <taxon>Viridiplantae</taxon>
        <taxon>Streptophyta</taxon>
        <taxon>Embryophyta</taxon>
        <taxon>Tracheophyta</taxon>
        <taxon>Spermatophyta</taxon>
        <taxon>Magnoliopsida</taxon>
        <taxon>eudicotyledons</taxon>
        <taxon>Gunneridae</taxon>
        <taxon>Pentapetalae</taxon>
        <taxon>asterids</taxon>
        <taxon>lamiids</taxon>
        <taxon>Solanales</taxon>
        <taxon>Convolvulaceae</taxon>
        <taxon>Cuscuteae</taxon>
        <taxon>Cuscuta</taxon>
        <taxon>Cuscuta subgen. Cuscuta</taxon>
    </lineage>
</organism>
<reference evidence="3" key="1">
    <citation type="submission" date="2022-07" db="EMBL/GenBank/DDBJ databases">
        <authorList>
            <person name="Macas J."/>
            <person name="Novak P."/>
            <person name="Neumann P."/>
        </authorList>
    </citation>
    <scope>NUCLEOTIDE SEQUENCE</scope>
</reference>
<name>A0AAV0G6Q6_9ASTE</name>
<dbReference type="PROSITE" id="PS51806">
    <property type="entry name" value="DOG1"/>
    <property type="match status" value="1"/>
</dbReference>
<evidence type="ECO:0000313" key="4">
    <source>
        <dbReference type="Proteomes" id="UP001152523"/>
    </source>
</evidence>
<comment type="caution">
    <text evidence="3">The sequence shown here is derived from an EMBL/GenBank/DDBJ whole genome shotgun (WGS) entry which is preliminary data.</text>
</comment>
<sequence>MSSFKCFHETWLQQLKEMIHQLMQAPGATTTVDHHNLHQRLVYKVMSHCHNYSRANSAAAKRDVLHVFTSPWASSLERSLHWIGGWRPTTLFHLLYTESSILFESHIVDILRGIRNGDLGDLTPSQLRRVSELQCETVQQSNRKISSPTNSPIGRTVGAI</sequence>
<protein>
    <recommendedName>
        <fullName evidence="2">DOG1 domain-containing protein</fullName>
    </recommendedName>
</protein>
<feature type="region of interest" description="Disordered" evidence="1">
    <location>
        <begin position="141"/>
        <end position="160"/>
    </location>
</feature>
<dbReference type="AlphaFoldDB" id="A0AAV0G6Q6"/>
<dbReference type="InterPro" id="IPR025422">
    <property type="entry name" value="TGA_domain"/>
</dbReference>